<accession>A0A914HU70</accession>
<protein>
    <submittedName>
        <fullName evidence="2">Uncharacterized protein</fullName>
    </submittedName>
</protein>
<evidence type="ECO:0000313" key="1">
    <source>
        <dbReference type="Proteomes" id="UP000887572"/>
    </source>
</evidence>
<proteinExistence type="predicted"/>
<evidence type="ECO:0000313" key="2">
    <source>
        <dbReference type="WBParaSite" id="Gr19_v10_g4511.t1"/>
    </source>
</evidence>
<dbReference type="WBParaSite" id="Gr19_v10_g4511.t1">
    <property type="protein sequence ID" value="Gr19_v10_g4511.t1"/>
    <property type="gene ID" value="Gr19_v10_g4511"/>
</dbReference>
<reference evidence="2" key="1">
    <citation type="submission" date="2022-11" db="UniProtKB">
        <authorList>
            <consortium name="WormBaseParasite"/>
        </authorList>
    </citation>
    <scope>IDENTIFICATION</scope>
</reference>
<dbReference type="AlphaFoldDB" id="A0A914HU70"/>
<sequence length="289" mass="33553">MPTISREAKLILLKAMARYCAQNADRLQRHVARIVPVLQKLNKRLTKARRNHLYGRLQRRPWPPNECFAGAAWTNYYGGRTGAQSPDKIAKNWRRRQFAGVSPNWAWAWNMARLGLFRAPPPLLTNAQQQAFIGFSDLPQRQKLRLLEINMVNHLREEGFSEANLVENFLEQVREEFWARDLINGFGDGGVTEEMATNIVNGDTPADRRGALFEYFDVEEKIRQAVRERLDQITGLAEYLGGARDRLAAKTRRLQRELDIAHNDLNEFLFQVRYLASMYELQPYLNYTC</sequence>
<name>A0A914HU70_GLORO</name>
<organism evidence="1 2">
    <name type="scientific">Globodera rostochiensis</name>
    <name type="common">Golden nematode worm</name>
    <name type="synonym">Heterodera rostochiensis</name>
    <dbReference type="NCBI Taxonomy" id="31243"/>
    <lineage>
        <taxon>Eukaryota</taxon>
        <taxon>Metazoa</taxon>
        <taxon>Ecdysozoa</taxon>
        <taxon>Nematoda</taxon>
        <taxon>Chromadorea</taxon>
        <taxon>Rhabditida</taxon>
        <taxon>Tylenchina</taxon>
        <taxon>Tylenchomorpha</taxon>
        <taxon>Tylenchoidea</taxon>
        <taxon>Heteroderidae</taxon>
        <taxon>Heteroderinae</taxon>
        <taxon>Globodera</taxon>
    </lineage>
</organism>
<dbReference type="Proteomes" id="UP000887572">
    <property type="component" value="Unplaced"/>
</dbReference>
<keyword evidence="1" id="KW-1185">Reference proteome</keyword>